<reference evidence="7 8" key="1">
    <citation type="submission" date="2020-04" db="EMBL/GenBank/DDBJ databases">
        <title>Ferrimonas sp. S7 isolated from sea water.</title>
        <authorList>
            <person name="Bae S.S."/>
            <person name="Baek K."/>
        </authorList>
    </citation>
    <scope>NUCLEOTIDE SEQUENCE [LARGE SCALE GENOMIC DNA]</scope>
    <source>
        <strain evidence="7 8">S7</strain>
    </source>
</reference>
<dbReference type="GO" id="GO:1990351">
    <property type="term" value="C:transporter complex"/>
    <property type="evidence" value="ECO:0007669"/>
    <property type="project" value="TreeGrafter"/>
</dbReference>
<sequence>MIARLLVTLLATTLLLSGCGLRLQGNYQYPEQLSQVQLQSNDEYGELHRLMQERFREHSIQVVDDNNAPKIWLNDDRLERATLSLFPSGQVAEYELIYSVSFNVQLKDQQAQRFSIEVRRDYLDDPRTALAKNRELNLLLQEMRQNAADKIMRILATTEVDQATKAAPASNEAS</sequence>
<dbReference type="EMBL" id="CP051180">
    <property type="protein sequence ID" value="QIZ77582.1"/>
    <property type="molecule type" value="Genomic_DNA"/>
</dbReference>
<dbReference type="RefSeq" id="WP_168660841.1">
    <property type="nucleotide sequence ID" value="NZ_CP051180.1"/>
</dbReference>
<name>A0A6H1UIG3_9GAMM</name>
<evidence type="ECO:0000256" key="6">
    <source>
        <dbReference type="HAMAP-Rule" id="MF_01186"/>
    </source>
</evidence>
<organism evidence="7 8">
    <name type="scientific">Ferrimonas lipolytica</name>
    <dbReference type="NCBI Taxonomy" id="2724191"/>
    <lineage>
        <taxon>Bacteria</taxon>
        <taxon>Pseudomonadati</taxon>
        <taxon>Pseudomonadota</taxon>
        <taxon>Gammaproteobacteria</taxon>
        <taxon>Alteromonadales</taxon>
        <taxon>Ferrimonadaceae</taxon>
        <taxon>Ferrimonas</taxon>
    </lineage>
</organism>
<keyword evidence="3 6" id="KW-0564">Palmitate</keyword>
<keyword evidence="1 6" id="KW-0732">Signal</keyword>
<dbReference type="PANTHER" id="PTHR38098">
    <property type="entry name" value="LPS-ASSEMBLY LIPOPROTEIN LPTE"/>
    <property type="match status" value="1"/>
</dbReference>
<dbReference type="PROSITE" id="PS51257">
    <property type="entry name" value="PROKAR_LIPOPROTEIN"/>
    <property type="match status" value="1"/>
</dbReference>
<comment type="subunit">
    <text evidence="6">Component of the lipopolysaccharide transport and assembly complex. Interacts with LptD.</text>
</comment>
<dbReference type="GO" id="GO:0015920">
    <property type="term" value="P:lipopolysaccharide transport"/>
    <property type="evidence" value="ECO:0007669"/>
    <property type="project" value="TreeGrafter"/>
</dbReference>
<proteinExistence type="inferred from homology"/>
<dbReference type="KEGG" id="fes:HER31_12175"/>
<evidence type="ECO:0000256" key="4">
    <source>
        <dbReference type="ARBA" id="ARBA00023237"/>
    </source>
</evidence>
<evidence type="ECO:0000256" key="2">
    <source>
        <dbReference type="ARBA" id="ARBA00023136"/>
    </source>
</evidence>
<keyword evidence="4 6" id="KW-0998">Cell outer membrane</keyword>
<comment type="similarity">
    <text evidence="6">Belongs to the LptE lipoprotein family.</text>
</comment>
<dbReference type="GO" id="GO:0001530">
    <property type="term" value="F:lipopolysaccharide binding"/>
    <property type="evidence" value="ECO:0007669"/>
    <property type="project" value="TreeGrafter"/>
</dbReference>
<evidence type="ECO:0000256" key="3">
    <source>
        <dbReference type="ARBA" id="ARBA00023139"/>
    </source>
</evidence>
<keyword evidence="5 6" id="KW-0449">Lipoprotein</keyword>
<dbReference type="Pfam" id="PF04390">
    <property type="entry name" value="LptE"/>
    <property type="match status" value="1"/>
</dbReference>
<protein>
    <recommendedName>
        <fullName evidence="6">LPS-assembly lipoprotein LptE</fullName>
    </recommendedName>
</protein>
<dbReference type="PANTHER" id="PTHR38098:SF1">
    <property type="entry name" value="LPS-ASSEMBLY LIPOPROTEIN LPTE"/>
    <property type="match status" value="1"/>
</dbReference>
<dbReference type="HAMAP" id="MF_01186">
    <property type="entry name" value="LPS_assembly_LptE"/>
    <property type="match status" value="1"/>
</dbReference>
<accession>A0A6H1UIG3</accession>
<evidence type="ECO:0000313" key="7">
    <source>
        <dbReference type="EMBL" id="QIZ77582.1"/>
    </source>
</evidence>
<evidence type="ECO:0000313" key="8">
    <source>
        <dbReference type="Proteomes" id="UP000501602"/>
    </source>
</evidence>
<evidence type="ECO:0000256" key="5">
    <source>
        <dbReference type="ARBA" id="ARBA00023288"/>
    </source>
</evidence>
<dbReference type="Proteomes" id="UP000501602">
    <property type="component" value="Chromosome"/>
</dbReference>
<evidence type="ECO:0000256" key="1">
    <source>
        <dbReference type="ARBA" id="ARBA00022729"/>
    </source>
</evidence>
<comment type="subcellular location">
    <subcellularLocation>
        <location evidence="6">Cell outer membrane</location>
        <topology evidence="6">Lipid-anchor</topology>
    </subcellularLocation>
</comment>
<keyword evidence="2 6" id="KW-0472">Membrane</keyword>
<dbReference type="GO" id="GO:0009279">
    <property type="term" value="C:cell outer membrane"/>
    <property type="evidence" value="ECO:0007669"/>
    <property type="project" value="UniProtKB-SubCell"/>
</dbReference>
<dbReference type="GO" id="GO:0043165">
    <property type="term" value="P:Gram-negative-bacterium-type cell outer membrane assembly"/>
    <property type="evidence" value="ECO:0007669"/>
    <property type="project" value="UniProtKB-UniRule"/>
</dbReference>
<keyword evidence="8" id="KW-1185">Reference proteome</keyword>
<comment type="function">
    <text evidence="6">Together with LptD, is involved in the assembly of lipopolysaccharide (LPS) at the surface of the outer membrane. Required for the proper assembly of LptD. Binds LPS and may serve as the LPS recognition site at the outer membrane.</text>
</comment>
<dbReference type="AlphaFoldDB" id="A0A6H1UIG3"/>
<dbReference type="Gene3D" id="3.30.160.150">
    <property type="entry name" value="Lipoprotein like domain"/>
    <property type="match status" value="1"/>
</dbReference>
<dbReference type="InterPro" id="IPR007485">
    <property type="entry name" value="LPS_assembly_LptE"/>
</dbReference>
<gene>
    <name evidence="6" type="primary">lptE</name>
    <name evidence="7" type="ORF">HER31_12175</name>
</gene>